<name>A0A2R6Y4C4_9BACL</name>
<dbReference type="AlphaFoldDB" id="A0A2R6Y4C4"/>
<proteinExistence type="inferred from homology"/>
<evidence type="ECO:0000256" key="6">
    <source>
        <dbReference type="ARBA" id="ARBA00023303"/>
    </source>
</evidence>
<evidence type="ECO:0000256" key="10">
    <source>
        <dbReference type="HAMAP-Rule" id="MF_00454"/>
    </source>
</evidence>
<protein>
    <recommendedName>
        <fullName evidence="10">Fluoride-specific ion channel FluC</fullName>
    </recommendedName>
</protein>
<sequence>MRFLKANWANFLWVGLFGMLGTWLRVIVSDLYTTFKVGGSMEHAHIWATFTVNMLGAVGIGVLSVLSEKRDNPRLMLWWGTGMMGGFTTFSTMMKEAHDLLLTGGSTGGAINLGTLAASASSTGVLSGVFDGLTVETLGFLAGAFLAGLYLSGTLLCGLFCVWLGRWGAQRWLH</sequence>
<evidence type="ECO:0000256" key="4">
    <source>
        <dbReference type="ARBA" id="ARBA00022989"/>
    </source>
</evidence>
<feature type="transmembrane region" description="Helical" evidence="10">
    <location>
        <begin position="75"/>
        <end position="94"/>
    </location>
</feature>
<keyword evidence="3 10" id="KW-0812">Transmembrane</keyword>
<keyword evidence="5 10" id="KW-0472">Membrane</keyword>
<accession>A0A2R6Y4C4</accession>
<feature type="binding site" evidence="10">
    <location>
        <position position="85"/>
    </location>
    <ligand>
        <name>Na(+)</name>
        <dbReference type="ChEBI" id="CHEBI:29101"/>
        <note>structural</note>
    </ligand>
</feature>
<keyword evidence="4 10" id="KW-1133">Transmembrane helix</keyword>
<dbReference type="GO" id="GO:0062054">
    <property type="term" value="F:fluoride channel activity"/>
    <property type="evidence" value="ECO:0007669"/>
    <property type="project" value="UniProtKB-UniRule"/>
</dbReference>
<dbReference type="PANTHER" id="PTHR28259:SF1">
    <property type="entry name" value="FLUORIDE EXPORT PROTEIN 1-RELATED"/>
    <property type="match status" value="1"/>
</dbReference>
<dbReference type="Proteomes" id="UP000244338">
    <property type="component" value="Unassembled WGS sequence"/>
</dbReference>
<evidence type="ECO:0000313" key="12">
    <source>
        <dbReference type="Proteomes" id="UP000244338"/>
    </source>
</evidence>
<dbReference type="HAMAP" id="MF_00454">
    <property type="entry name" value="FluC"/>
    <property type="match status" value="1"/>
</dbReference>
<keyword evidence="10" id="KW-0479">Metal-binding</keyword>
<comment type="caution">
    <text evidence="11">The sequence shown here is derived from an EMBL/GenBank/DDBJ whole genome shotgun (WGS) entry which is preliminary data.</text>
</comment>
<gene>
    <name evidence="10" type="primary">fluC</name>
    <name evidence="10" type="synonym">crcB</name>
    <name evidence="11" type="ORF">BSOLF_1381</name>
</gene>
<evidence type="ECO:0000256" key="3">
    <source>
        <dbReference type="ARBA" id="ARBA00022692"/>
    </source>
</evidence>
<dbReference type="InterPro" id="IPR003691">
    <property type="entry name" value="FluC"/>
</dbReference>
<comment type="catalytic activity">
    <reaction evidence="8">
        <text>fluoride(in) = fluoride(out)</text>
        <dbReference type="Rhea" id="RHEA:76159"/>
        <dbReference type="ChEBI" id="CHEBI:17051"/>
    </reaction>
    <physiologicalReaction direction="left-to-right" evidence="8">
        <dbReference type="Rhea" id="RHEA:76160"/>
    </physiologicalReaction>
</comment>
<evidence type="ECO:0000256" key="5">
    <source>
        <dbReference type="ARBA" id="ARBA00023136"/>
    </source>
</evidence>
<comment type="activity regulation">
    <text evidence="10">Na(+) is not transported, but it plays an essential structural role and its presence is essential for fluoride channel function.</text>
</comment>
<evidence type="ECO:0000256" key="2">
    <source>
        <dbReference type="ARBA" id="ARBA00022475"/>
    </source>
</evidence>
<dbReference type="GO" id="GO:0005886">
    <property type="term" value="C:plasma membrane"/>
    <property type="evidence" value="ECO:0007669"/>
    <property type="project" value="UniProtKB-SubCell"/>
</dbReference>
<keyword evidence="10" id="KW-0813">Transport</keyword>
<reference evidence="12" key="1">
    <citation type="journal article" date="2018" name="Sci. Rep.">
        <title>Lignite coal burning seam in the remote Altai Mountains harbors a hydrogen-driven thermophilic microbial community.</title>
        <authorList>
            <person name="Kadnikov V.V."/>
            <person name="Mardanov A.V."/>
            <person name="Ivasenko D.A."/>
            <person name="Antsiferov D.V."/>
            <person name="Beletsky A.V."/>
            <person name="Karnachuk O.V."/>
            <person name="Ravin N.V."/>
        </authorList>
    </citation>
    <scope>NUCLEOTIDE SEQUENCE [LARGE SCALE GENOMIC DNA]</scope>
</reference>
<keyword evidence="10" id="KW-0406">Ion transport</keyword>
<comment type="similarity">
    <text evidence="7 10">Belongs to the fluoride channel Fluc/FEX (TC 1.A.43) family.</text>
</comment>
<evidence type="ECO:0000256" key="9">
    <source>
        <dbReference type="ARBA" id="ARBA00049940"/>
    </source>
</evidence>
<dbReference type="GO" id="GO:0140114">
    <property type="term" value="P:cellular detoxification of fluoride"/>
    <property type="evidence" value="ECO:0007669"/>
    <property type="project" value="UniProtKB-UniRule"/>
</dbReference>
<feature type="transmembrane region" description="Helical" evidence="10">
    <location>
        <begin position="140"/>
        <end position="164"/>
    </location>
</feature>
<feature type="binding site" evidence="10">
    <location>
        <position position="88"/>
    </location>
    <ligand>
        <name>Na(+)</name>
        <dbReference type="ChEBI" id="CHEBI:29101"/>
        <note>structural</note>
    </ligand>
</feature>
<keyword evidence="2 10" id="KW-1003">Cell membrane</keyword>
<keyword evidence="6 10" id="KW-0407">Ion channel</keyword>
<feature type="transmembrane region" description="Helical" evidence="10">
    <location>
        <begin position="7"/>
        <end position="26"/>
    </location>
</feature>
<evidence type="ECO:0000256" key="8">
    <source>
        <dbReference type="ARBA" id="ARBA00035585"/>
    </source>
</evidence>
<organism evidence="11 12">
    <name type="scientific">Candidatus Carbonibacillus altaicus</name>
    <dbReference type="NCBI Taxonomy" id="2163959"/>
    <lineage>
        <taxon>Bacteria</taxon>
        <taxon>Bacillati</taxon>
        <taxon>Bacillota</taxon>
        <taxon>Bacilli</taxon>
        <taxon>Bacillales</taxon>
        <taxon>Candidatus Carbonibacillus</taxon>
    </lineage>
</organism>
<evidence type="ECO:0000313" key="11">
    <source>
        <dbReference type="EMBL" id="PTQ57503.1"/>
    </source>
</evidence>
<dbReference type="GO" id="GO:0046872">
    <property type="term" value="F:metal ion binding"/>
    <property type="evidence" value="ECO:0007669"/>
    <property type="project" value="UniProtKB-KW"/>
</dbReference>
<dbReference type="EMBL" id="PEBX01000006">
    <property type="protein sequence ID" value="PTQ57503.1"/>
    <property type="molecule type" value="Genomic_DNA"/>
</dbReference>
<evidence type="ECO:0000256" key="7">
    <source>
        <dbReference type="ARBA" id="ARBA00035120"/>
    </source>
</evidence>
<dbReference type="PANTHER" id="PTHR28259">
    <property type="entry name" value="FLUORIDE EXPORT PROTEIN 1-RELATED"/>
    <property type="match status" value="1"/>
</dbReference>
<comment type="subcellular location">
    <subcellularLocation>
        <location evidence="1 10">Cell membrane</location>
        <topology evidence="1 10">Multi-pass membrane protein</topology>
    </subcellularLocation>
</comment>
<feature type="transmembrane region" description="Helical" evidence="10">
    <location>
        <begin position="46"/>
        <end position="66"/>
    </location>
</feature>
<evidence type="ECO:0000256" key="1">
    <source>
        <dbReference type="ARBA" id="ARBA00004651"/>
    </source>
</evidence>
<comment type="function">
    <text evidence="9 10">Fluoride-specific ion channel. Important for reducing fluoride concentration in the cell, thus reducing its toxicity.</text>
</comment>
<keyword evidence="10" id="KW-0915">Sodium</keyword>
<dbReference type="Pfam" id="PF02537">
    <property type="entry name" value="CRCB"/>
    <property type="match status" value="1"/>
</dbReference>